<dbReference type="InterPro" id="IPR016848">
    <property type="entry name" value="RNase_P/MRP_Rpp29-subunit"/>
</dbReference>
<dbReference type="KEGG" id="bgt:106073604"/>
<gene>
    <name evidence="8 9 10" type="primary">LOC106073604</name>
</gene>
<dbReference type="Pfam" id="PF01868">
    <property type="entry name" value="RNase_P-MRP_p29"/>
    <property type="match status" value="1"/>
</dbReference>
<dbReference type="OrthoDB" id="124041at2759"/>
<dbReference type="Proteomes" id="UP001165740">
    <property type="component" value="Chromosome 7"/>
</dbReference>
<dbReference type="InterPro" id="IPR002730">
    <property type="entry name" value="Rpp29/RNP1"/>
</dbReference>
<sequence length="233" mass="26542">MTSSASVSSKGKDNLYSELNYEDAGEKWHTTGKEAKSSWFSSFTNTNLPAEKLQPDSDLSSKFESIQSGKKRKHRKLKTKEQKKKHYLARLEKRRKRRLFLLPTVAKYSDFVPLRDMWIKYIEDLLNFSSLNGPNLSSAAQKLMKADFHGCPITVEQSTCPGHLGLQGIVITETQNTFSIVLPNDTVRCIPKCNNIFSFVLHHHVFTIYGNQLKVKPGERSGKKFKSKPTIDM</sequence>
<dbReference type="RefSeq" id="XP_055891126.1">
    <property type="nucleotide sequence ID" value="XM_056035151.1"/>
</dbReference>
<keyword evidence="5" id="KW-0539">Nucleus</keyword>
<dbReference type="AlphaFoldDB" id="A0A9W3AV84"/>
<dbReference type="GO" id="GO:0001682">
    <property type="term" value="P:tRNA 5'-leader removal"/>
    <property type="evidence" value="ECO:0007669"/>
    <property type="project" value="InterPro"/>
</dbReference>
<evidence type="ECO:0000256" key="4">
    <source>
        <dbReference type="ARBA" id="ARBA00046486"/>
    </source>
</evidence>
<evidence type="ECO:0000256" key="3">
    <source>
        <dbReference type="ARBA" id="ARBA00016225"/>
    </source>
</evidence>
<comment type="subunit">
    <text evidence="4">Component of nuclear RNase P and RNase MRP ribonucleoproteins. RNase P consists of a catalytic RNA moiety and 10 different protein chains; POP1, POP4, POP5, POP7, RPP14, RPP21, RPP25, RPP30, RPP38 and RPP40. Within the RNase P complex, POP1, POP7 and RPP25 form the 'finger' subcomplex, POP5, RPP14, RPP40 and homodimeric RPP30 form the 'palm' subcomplex, and RPP21, POP4 and RPP38 form the 'wrist' subcomplex. All subunits of the RNase P complex interact with the catalytic RNA. Several subunits of RNase P are also part of the RNase MRP complex. RNase MRP consists of a catalytic RNA moiety and about 8 protein subunits; POP1, POP7, RPP25, RPP30, RPP38, RPP40 and possibly also POP4 and POP5.</text>
</comment>
<dbReference type="RefSeq" id="XP_055891125.1">
    <property type="nucleotide sequence ID" value="XM_056035150.1"/>
</dbReference>
<organism evidence="7 10">
    <name type="scientific">Biomphalaria glabrata</name>
    <name type="common">Bloodfluke planorb</name>
    <name type="synonym">Freshwater snail</name>
    <dbReference type="NCBI Taxonomy" id="6526"/>
    <lineage>
        <taxon>Eukaryota</taxon>
        <taxon>Metazoa</taxon>
        <taxon>Spiralia</taxon>
        <taxon>Lophotrochozoa</taxon>
        <taxon>Mollusca</taxon>
        <taxon>Gastropoda</taxon>
        <taxon>Heterobranchia</taxon>
        <taxon>Euthyneura</taxon>
        <taxon>Panpulmonata</taxon>
        <taxon>Hygrophila</taxon>
        <taxon>Lymnaeoidea</taxon>
        <taxon>Planorbidae</taxon>
        <taxon>Biomphalaria</taxon>
    </lineage>
</organism>
<evidence type="ECO:0000256" key="6">
    <source>
        <dbReference type="SAM" id="MobiDB-lite"/>
    </source>
</evidence>
<evidence type="ECO:0000313" key="10">
    <source>
        <dbReference type="RefSeq" id="XP_055891126.1"/>
    </source>
</evidence>
<evidence type="ECO:0000256" key="2">
    <source>
        <dbReference type="ARBA" id="ARBA00006181"/>
    </source>
</evidence>
<dbReference type="GeneID" id="106073604"/>
<feature type="compositionally biased region" description="Basic residues" evidence="6">
    <location>
        <begin position="69"/>
        <end position="83"/>
    </location>
</feature>
<comment type="function">
    <text evidence="1 5">Component of ribonuclease P, a ribonucleoprotein complex that generates mature tRNA molecules by cleaving their 5'-ends.</text>
</comment>
<evidence type="ECO:0000313" key="9">
    <source>
        <dbReference type="RefSeq" id="XP_055891125.1"/>
    </source>
</evidence>
<dbReference type="PANTHER" id="PTHR13348:SF0">
    <property type="entry name" value="RIBONUCLEASE P PROTEIN SUBUNIT P29"/>
    <property type="match status" value="1"/>
</dbReference>
<feature type="region of interest" description="Disordered" evidence="6">
    <location>
        <begin position="49"/>
        <end position="83"/>
    </location>
</feature>
<dbReference type="InterPro" id="IPR023534">
    <property type="entry name" value="Rof/RNase_P-like"/>
</dbReference>
<comment type="similarity">
    <text evidence="2">Belongs to the eukaryotic/archaeal RNase P protein component 1 family.</text>
</comment>
<dbReference type="Gene3D" id="2.30.30.210">
    <property type="entry name" value="Ribonuclease P/MRP, subunit p29"/>
    <property type="match status" value="1"/>
</dbReference>
<dbReference type="GO" id="GO:0000172">
    <property type="term" value="C:ribonuclease MRP complex"/>
    <property type="evidence" value="ECO:0007669"/>
    <property type="project" value="InterPro"/>
</dbReference>
<comment type="subcellular location">
    <subcellularLocation>
        <location evidence="5">Nucleus</location>
        <location evidence="5">Nucleolus</location>
    </subcellularLocation>
</comment>
<evidence type="ECO:0000256" key="1">
    <source>
        <dbReference type="ARBA" id="ARBA00002435"/>
    </source>
</evidence>
<reference evidence="8 9" key="1">
    <citation type="submission" date="2025-04" db="UniProtKB">
        <authorList>
            <consortium name="RefSeq"/>
        </authorList>
    </citation>
    <scope>IDENTIFICATION</scope>
</reference>
<dbReference type="InterPro" id="IPR036980">
    <property type="entry name" value="RNase_P/MRP_Rpp29_sf"/>
</dbReference>
<evidence type="ECO:0000256" key="5">
    <source>
        <dbReference type="PIRNR" id="PIRNR027081"/>
    </source>
</evidence>
<keyword evidence="7" id="KW-1185">Reference proteome</keyword>
<dbReference type="GO" id="GO:0030677">
    <property type="term" value="C:ribonuclease P complex"/>
    <property type="evidence" value="ECO:0007669"/>
    <property type="project" value="UniProtKB-UniRule"/>
</dbReference>
<keyword evidence="5" id="KW-0819">tRNA processing</keyword>
<accession>A0A9W3AV84</accession>
<dbReference type="GO" id="GO:0033204">
    <property type="term" value="F:ribonuclease P RNA binding"/>
    <property type="evidence" value="ECO:0007669"/>
    <property type="project" value="InterPro"/>
</dbReference>
<dbReference type="OMA" id="TFRVCGM"/>
<evidence type="ECO:0000313" key="7">
    <source>
        <dbReference type="Proteomes" id="UP001165740"/>
    </source>
</evidence>
<dbReference type="PANTHER" id="PTHR13348">
    <property type="entry name" value="RIBONUCLEASE P SUBUNIT P29"/>
    <property type="match status" value="1"/>
</dbReference>
<dbReference type="GO" id="GO:0006364">
    <property type="term" value="P:rRNA processing"/>
    <property type="evidence" value="ECO:0007669"/>
    <property type="project" value="TreeGrafter"/>
</dbReference>
<dbReference type="GO" id="GO:0005730">
    <property type="term" value="C:nucleolus"/>
    <property type="evidence" value="ECO:0007669"/>
    <property type="project" value="UniProtKB-SubCell"/>
</dbReference>
<protein>
    <recommendedName>
        <fullName evidence="3 5">Ribonuclease P protein subunit p29</fullName>
    </recommendedName>
</protein>
<name>A0A9W3AV84_BIOGL</name>
<proteinExistence type="inferred from homology"/>
<dbReference type="SMART" id="SM00538">
    <property type="entry name" value="POP4"/>
    <property type="match status" value="1"/>
</dbReference>
<evidence type="ECO:0000313" key="8">
    <source>
        <dbReference type="RefSeq" id="XP_013089669.2"/>
    </source>
</evidence>
<dbReference type="SUPFAM" id="SSF101744">
    <property type="entry name" value="Rof/RNase P subunit-like"/>
    <property type="match status" value="1"/>
</dbReference>
<dbReference type="RefSeq" id="XP_013089669.2">
    <property type="nucleotide sequence ID" value="XM_013234215.2"/>
</dbReference>
<dbReference type="PIRSF" id="PIRSF027081">
    <property type="entry name" value="RNase_P/MRP_p29_subunit"/>
    <property type="match status" value="1"/>
</dbReference>